<protein>
    <submittedName>
        <fullName evidence="1">Uncharacterized protein</fullName>
    </submittedName>
</protein>
<sequence>MLKIPASYGTPALKIFSRWGRLVYETSAYRNDWTGTNQPAGTYYWSNNLISLAIVKPRHVRLLAHGSPGLPSSPAAF</sequence>
<keyword evidence="2" id="KW-1185">Reference proteome</keyword>
<organism evidence="1 2">
    <name type="scientific">Hymenobacter frigidus</name>
    <dbReference type="NCBI Taxonomy" id="1524095"/>
    <lineage>
        <taxon>Bacteria</taxon>
        <taxon>Pseudomonadati</taxon>
        <taxon>Bacteroidota</taxon>
        <taxon>Cytophagia</taxon>
        <taxon>Cytophagales</taxon>
        <taxon>Hymenobacteraceae</taxon>
        <taxon>Hymenobacter</taxon>
    </lineage>
</organism>
<reference evidence="2" key="1">
    <citation type="journal article" date="2019" name="Int. J. Syst. Evol. Microbiol.">
        <title>The Global Catalogue of Microorganisms (GCM) 10K type strain sequencing project: providing services to taxonomists for standard genome sequencing and annotation.</title>
        <authorList>
            <consortium name="The Broad Institute Genomics Platform"/>
            <consortium name="The Broad Institute Genome Sequencing Center for Infectious Disease"/>
            <person name="Wu L."/>
            <person name="Ma J."/>
        </authorList>
    </citation>
    <scope>NUCLEOTIDE SEQUENCE [LARGE SCALE GENOMIC DNA]</scope>
    <source>
        <strain evidence="2">CGMCC 1.14966</strain>
    </source>
</reference>
<evidence type="ECO:0000313" key="1">
    <source>
        <dbReference type="EMBL" id="GGH79615.1"/>
    </source>
</evidence>
<dbReference type="Pfam" id="PF13585">
    <property type="entry name" value="CHU_C"/>
    <property type="match status" value="1"/>
</dbReference>
<dbReference type="Proteomes" id="UP000637774">
    <property type="component" value="Unassembled WGS sequence"/>
</dbReference>
<dbReference type="RefSeq" id="WP_188560302.1">
    <property type="nucleotide sequence ID" value="NZ_BMGY01000002.1"/>
</dbReference>
<accession>A0ABQ1ZVF6</accession>
<comment type="caution">
    <text evidence="1">The sequence shown here is derived from an EMBL/GenBank/DDBJ whole genome shotgun (WGS) entry which is preliminary data.</text>
</comment>
<proteinExistence type="predicted"/>
<gene>
    <name evidence="1" type="ORF">GCM10011495_03610</name>
</gene>
<evidence type="ECO:0000313" key="2">
    <source>
        <dbReference type="Proteomes" id="UP000637774"/>
    </source>
</evidence>
<dbReference type="EMBL" id="BMGY01000002">
    <property type="protein sequence ID" value="GGH79615.1"/>
    <property type="molecule type" value="Genomic_DNA"/>
</dbReference>
<name>A0ABQ1ZVF6_9BACT</name>